<comment type="subcellular location">
    <subcellularLocation>
        <location evidence="6">Cell membrane</location>
        <topology evidence="6">Multi-pass membrane protein</topology>
    </subcellularLocation>
    <subcellularLocation>
        <location evidence="1">Membrane</location>
        <topology evidence="1">Multi-pass membrane protein</topology>
    </subcellularLocation>
</comment>
<dbReference type="PANTHER" id="PTHR30177">
    <property type="entry name" value="GLYCINE BETAINE/L-PROLINE TRANSPORT SYSTEM PERMEASE PROTEIN PROW"/>
    <property type="match status" value="1"/>
</dbReference>
<keyword evidence="9" id="KW-1185">Reference proteome</keyword>
<feature type="transmembrane region" description="Helical" evidence="6">
    <location>
        <begin position="188"/>
        <end position="209"/>
    </location>
</feature>
<name>A0ABT9D8H2_9CELL</name>
<comment type="similarity">
    <text evidence="6">Belongs to the binding-protein-dependent transport system permease family.</text>
</comment>
<evidence type="ECO:0000256" key="5">
    <source>
        <dbReference type="ARBA" id="ARBA00023136"/>
    </source>
</evidence>
<evidence type="ECO:0000256" key="3">
    <source>
        <dbReference type="ARBA" id="ARBA00022692"/>
    </source>
</evidence>
<evidence type="ECO:0000256" key="1">
    <source>
        <dbReference type="ARBA" id="ARBA00004141"/>
    </source>
</evidence>
<dbReference type="Proteomes" id="UP001232536">
    <property type="component" value="Unassembled WGS sequence"/>
</dbReference>
<gene>
    <name evidence="8" type="ORF">Q6348_08285</name>
</gene>
<keyword evidence="5 6" id="KW-0472">Membrane</keyword>
<comment type="caution">
    <text evidence="8">The sequence shown here is derived from an EMBL/GenBank/DDBJ whole genome shotgun (WGS) entry which is preliminary data.</text>
</comment>
<sequence>MSTAPDNPWLSWEYVQRNWSDIATALSQHVSLTLEAIALATAIALPLAALAHLRPRLSGTVLGLSGALYTIPSLALFAILFPLVRDRRVTVLVGLVMYALLVLVRNILVGLQGVDPAITDAARGLGYGRTRILVAVELPNALPAVITGIRLATVTTVALVTIGVIVGYGGLGQLMFRGFRSQYHAEVLTSTLLTVAIAVVADVVLWGVGRLATPWTRGLR</sequence>
<feature type="transmembrane region" description="Helical" evidence="6">
    <location>
        <begin position="157"/>
        <end position="176"/>
    </location>
</feature>
<dbReference type="Pfam" id="PF00528">
    <property type="entry name" value="BPD_transp_1"/>
    <property type="match status" value="1"/>
</dbReference>
<evidence type="ECO:0000256" key="2">
    <source>
        <dbReference type="ARBA" id="ARBA00022448"/>
    </source>
</evidence>
<keyword evidence="4 6" id="KW-1133">Transmembrane helix</keyword>
<protein>
    <submittedName>
        <fullName evidence="8">ABC transporter permease</fullName>
    </submittedName>
</protein>
<evidence type="ECO:0000256" key="6">
    <source>
        <dbReference type="RuleBase" id="RU363032"/>
    </source>
</evidence>
<evidence type="ECO:0000256" key="4">
    <source>
        <dbReference type="ARBA" id="ARBA00022989"/>
    </source>
</evidence>
<dbReference type="PROSITE" id="PS50928">
    <property type="entry name" value="ABC_TM1"/>
    <property type="match status" value="1"/>
</dbReference>
<feature type="transmembrane region" description="Helical" evidence="6">
    <location>
        <begin position="89"/>
        <end position="111"/>
    </location>
</feature>
<dbReference type="Gene3D" id="1.10.3720.10">
    <property type="entry name" value="MetI-like"/>
    <property type="match status" value="1"/>
</dbReference>
<dbReference type="RefSeq" id="WP_304600827.1">
    <property type="nucleotide sequence ID" value="NZ_JAUQYO010000001.1"/>
</dbReference>
<dbReference type="InterPro" id="IPR051204">
    <property type="entry name" value="ABC_transp_perm/SBD"/>
</dbReference>
<feature type="transmembrane region" description="Helical" evidence="6">
    <location>
        <begin position="36"/>
        <end position="53"/>
    </location>
</feature>
<keyword evidence="2 6" id="KW-0813">Transport</keyword>
<dbReference type="InterPro" id="IPR035906">
    <property type="entry name" value="MetI-like_sf"/>
</dbReference>
<evidence type="ECO:0000313" key="8">
    <source>
        <dbReference type="EMBL" id="MDO8107193.1"/>
    </source>
</evidence>
<dbReference type="SUPFAM" id="SSF161098">
    <property type="entry name" value="MetI-like"/>
    <property type="match status" value="1"/>
</dbReference>
<dbReference type="EMBL" id="JAUQYP010000001">
    <property type="protein sequence ID" value="MDO8107193.1"/>
    <property type="molecule type" value="Genomic_DNA"/>
</dbReference>
<feature type="domain" description="ABC transmembrane type-1" evidence="7">
    <location>
        <begin position="26"/>
        <end position="205"/>
    </location>
</feature>
<reference evidence="8 9" key="1">
    <citation type="submission" date="2023-07" db="EMBL/GenBank/DDBJ databases">
        <title>Description of novel actinomycetes strains, isolated from tidal flat sediment.</title>
        <authorList>
            <person name="Lu C."/>
        </authorList>
    </citation>
    <scope>NUCLEOTIDE SEQUENCE [LARGE SCALE GENOMIC DNA]</scope>
    <source>
        <strain evidence="8 9">SYSU T00b441</strain>
    </source>
</reference>
<organism evidence="8 9">
    <name type="scientific">Actinotalea lenta</name>
    <dbReference type="NCBI Taxonomy" id="3064654"/>
    <lineage>
        <taxon>Bacteria</taxon>
        <taxon>Bacillati</taxon>
        <taxon>Actinomycetota</taxon>
        <taxon>Actinomycetes</taxon>
        <taxon>Micrococcales</taxon>
        <taxon>Cellulomonadaceae</taxon>
        <taxon>Actinotalea</taxon>
    </lineage>
</organism>
<proteinExistence type="inferred from homology"/>
<evidence type="ECO:0000313" key="9">
    <source>
        <dbReference type="Proteomes" id="UP001232536"/>
    </source>
</evidence>
<keyword evidence="3 6" id="KW-0812">Transmembrane</keyword>
<dbReference type="InterPro" id="IPR000515">
    <property type="entry name" value="MetI-like"/>
</dbReference>
<dbReference type="CDD" id="cd06261">
    <property type="entry name" value="TM_PBP2"/>
    <property type="match status" value="1"/>
</dbReference>
<evidence type="ECO:0000259" key="7">
    <source>
        <dbReference type="PROSITE" id="PS50928"/>
    </source>
</evidence>
<dbReference type="PANTHER" id="PTHR30177:SF4">
    <property type="entry name" value="OSMOPROTECTANT IMPORT PERMEASE PROTEIN OSMW"/>
    <property type="match status" value="1"/>
</dbReference>
<accession>A0ABT9D8H2</accession>
<feature type="transmembrane region" description="Helical" evidence="6">
    <location>
        <begin position="60"/>
        <end position="83"/>
    </location>
</feature>